<evidence type="ECO:0000256" key="5">
    <source>
        <dbReference type="ARBA" id="ARBA00022692"/>
    </source>
</evidence>
<feature type="transmembrane region" description="Helical" evidence="9">
    <location>
        <begin position="317"/>
        <end position="336"/>
    </location>
</feature>
<dbReference type="SUPFAM" id="SSF144091">
    <property type="entry name" value="Rhomboid-like"/>
    <property type="match status" value="1"/>
</dbReference>
<dbReference type="PANTHER" id="PTHR43731">
    <property type="entry name" value="RHOMBOID PROTEASE"/>
    <property type="match status" value="1"/>
</dbReference>
<proteinExistence type="inferred from homology"/>
<dbReference type="eggNOG" id="KOG2980">
    <property type="taxonomic scope" value="Eukaryota"/>
</dbReference>
<dbReference type="InterPro" id="IPR050925">
    <property type="entry name" value="Rhomboid_protease_S54"/>
</dbReference>
<evidence type="ECO:0000256" key="6">
    <source>
        <dbReference type="ARBA" id="ARBA00022801"/>
    </source>
</evidence>
<dbReference type="HOGENOM" id="CLU_645509_0_0_1"/>
<sequence length="425" mass="47160">MPAHTWGKRALPSCLQWKIGFVRYPSCSQQCYYSRLQKARAPSSTVCERKPNLRLCFAERIRKPPSTQRFLSYSSFYLNSATAPPKLFISTYLLNSRASMNQSILRPVGSQVLSVRQFHVKEGKSIEDDPKAQSITKLKKSSHHQQDSSKFGLLLGYGFGTALAAALIFGPLAVLDDELSKMMDEVSLQSNIQSMSSLMYIMPILLTNAAVFLLWKRSPKLLTKYFTLSALPGKRNFPSLLWSAFSHKGFIHLCVNMYVLTSFSAAWQMYAKHSTSPRSPGREVLASEQSNYLYPFYISAAVVSGFGSFAIKLIGGISIPSLGASGAIMGLIGYICTKVPESRISIVFLPNWSFTADSAIKGIALFDAAGLLIGAFTKWRYTVIDHAGHLAGLLFGIWYAKSGSQLLSAWHRYCRKKIVGSPRPR</sequence>
<evidence type="ECO:0000256" key="8">
    <source>
        <dbReference type="ARBA" id="ARBA00023136"/>
    </source>
</evidence>
<evidence type="ECO:0000256" key="7">
    <source>
        <dbReference type="ARBA" id="ARBA00022989"/>
    </source>
</evidence>
<organism evidence="11 12">
    <name type="scientific">Ciona savignyi</name>
    <name type="common">Pacific transparent sea squirt</name>
    <dbReference type="NCBI Taxonomy" id="51511"/>
    <lineage>
        <taxon>Eukaryota</taxon>
        <taxon>Metazoa</taxon>
        <taxon>Chordata</taxon>
        <taxon>Tunicata</taxon>
        <taxon>Ascidiacea</taxon>
        <taxon>Phlebobranchia</taxon>
        <taxon>Cionidae</taxon>
        <taxon>Ciona</taxon>
    </lineage>
</organism>
<dbReference type="GO" id="GO:0006465">
    <property type="term" value="P:signal peptide processing"/>
    <property type="evidence" value="ECO:0007669"/>
    <property type="project" value="TreeGrafter"/>
</dbReference>
<keyword evidence="5 9" id="KW-0812">Transmembrane</keyword>
<dbReference type="Gene3D" id="1.20.1540.10">
    <property type="entry name" value="Rhomboid-like"/>
    <property type="match status" value="1"/>
</dbReference>
<keyword evidence="8 9" id="KW-0472">Membrane</keyword>
<dbReference type="Proteomes" id="UP000007875">
    <property type="component" value="Unassembled WGS sequence"/>
</dbReference>
<dbReference type="OMA" id="ASFTICK"/>
<feature type="transmembrane region" description="Helical" evidence="9">
    <location>
        <begin position="250"/>
        <end position="271"/>
    </location>
</feature>
<evidence type="ECO:0000313" key="11">
    <source>
        <dbReference type="Ensembl" id="ENSCSAVP00000015598.1"/>
    </source>
</evidence>
<evidence type="ECO:0000313" key="12">
    <source>
        <dbReference type="Proteomes" id="UP000007875"/>
    </source>
</evidence>
<evidence type="ECO:0000256" key="1">
    <source>
        <dbReference type="ARBA" id="ARBA00000156"/>
    </source>
</evidence>
<protein>
    <recommendedName>
        <fullName evidence="4">rhomboid protease</fullName>
        <ecNumber evidence="4">3.4.21.105</ecNumber>
    </recommendedName>
</protein>
<reference evidence="12" key="1">
    <citation type="submission" date="2003-08" db="EMBL/GenBank/DDBJ databases">
        <authorList>
            <person name="Birren B."/>
            <person name="Nusbaum C."/>
            <person name="Abebe A."/>
            <person name="Abouelleil A."/>
            <person name="Adekoya E."/>
            <person name="Ait-zahra M."/>
            <person name="Allen N."/>
            <person name="Allen T."/>
            <person name="An P."/>
            <person name="Anderson M."/>
            <person name="Anderson S."/>
            <person name="Arachchi H."/>
            <person name="Armbruster J."/>
            <person name="Bachantsang P."/>
            <person name="Baldwin J."/>
            <person name="Barry A."/>
            <person name="Bayul T."/>
            <person name="Blitshsteyn B."/>
            <person name="Bloom T."/>
            <person name="Blye J."/>
            <person name="Boguslavskiy L."/>
            <person name="Borowsky M."/>
            <person name="Boukhgalter B."/>
            <person name="Brunache A."/>
            <person name="Butler J."/>
            <person name="Calixte N."/>
            <person name="Calvo S."/>
            <person name="Camarata J."/>
            <person name="Campo K."/>
            <person name="Chang J."/>
            <person name="Cheshatsang Y."/>
            <person name="Citroen M."/>
            <person name="Collymore A."/>
            <person name="Considine T."/>
            <person name="Cook A."/>
            <person name="Cooke P."/>
            <person name="Corum B."/>
            <person name="Cuomo C."/>
            <person name="David R."/>
            <person name="Dawoe T."/>
            <person name="Degray S."/>
            <person name="Dodge S."/>
            <person name="Dooley K."/>
            <person name="Dorje P."/>
            <person name="Dorjee K."/>
            <person name="Dorris L."/>
            <person name="Duffey N."/>
            <person name="Dupes A."/>
            <person name="Elkins T."/>
            <person name="Engels R."/>
            <person name="Erickson J."/>
            <person name="Farina A."/>
            <person name="Faro S."/>
            <person name="Ferreira P."/>
            <person name="Fischer H."/>
            <person name="Fitzgerald M."/>
            <person name="Foley K."/>
            <person name="Gage D."/>
            <person name="Galagan J."/>
            <person name="Gearin G."/>
            <person name="Gnerre S."/>
            <person name="Gnirke A."/>
            <person name="Goyette A."/>
            <person name="Graham J."/>
            <person name="Grandbois E."/>
            <person name="Gyaltsen K."/>
            <person name="Hafez N."/>
            <person name="Hagopian D."/>
            <person name="Hagos B."/>
            <person name="Hall J."/>
            <person name="Hatcher B."/>
            <person name="Heller A."/>
            <person name="Higgins H."/>
            <person name="Honan T."/>
            <person name="Horn A."/>
            <person name="Houde N."/>
            <person name="Hughes L."/>
            <person name="Hulme W."/>
            <person name="Husby E."/>
            <person name="Iliev I."/>
            <person name="Jaffe D."/>
            <person name="Jones C."/>
            <person name="Kamal M."/>
            <person name="Kamat A."/>
            <person name="Kamvysselis M."/>
            <person name="Karlsson E."/>
            <person name="Kells C."/>
            <person name="Kieu A."/>
            <person name="Kisner P."/>
            <person name="Kodira C."/>
            <person name="Kulbokas E."/>
            <person name="Labutti K."/>
            <person name="Lama D."/>
            <person name="Landers T."/>
            <person name="Leger J."/>
            <person name="Levine S."/>
            <person name="Lewis D."/>
            <person name="Lewis T."/>
            <person name="Lindblad-toh K."/>
            <person name="Liu X."/>
            <person name="Lokyitsang T."/>
            <person name="Lokyitsang Y."/>
            <person name="Lucien O."/>
            <person name="Lui A."/>
            <person name="Ma L.J."/>
            <person name="Mabbitt R."/>
            <person name="Macdonald J."/>
            <person name="Maclean C."/>
            <person name="Major J."/>
            <person name="Manning J."/>
            <person name="Marabella R."/>
            <person name="Maru K."/>
            <person name="Matthews C."/>
            <person name="Mauceli E."/>
            <person name="Mccarthy M."/>
            <person name="Mcdonough S."/>
            <person name="Mcghee T."/>
            <person name="Meldrim J."/>
            <person name="Meneus L."/>
            <person name="Mesirov J."/>
            <person name="Mihalev A."/>
            <person name="Mihova T."/>
            <person name="Mikkelsen T."/>
            <person name="Mlenga V."/>
            <person name="Moru K."/>
            <person name="Mozes J."/>
            <person name="Mulrain L."/>
            <person name="Munson G."/>
            <person name="Naylor J."/>
            <person name="Newes C."/>
            <person name="Nguyen C."/>
            <person name="Nguyen N."/>
            <person name="Nguyen T."/>
            <person name="Nicol R."/>
            <person name="Nielsen C."/>
            <person name="Nizzari M."/>
            <person name="Norbu C."/>
            <person name="Norbu N."/>
            <person name="O'donnell P."/>
            <person name="Okoawo O."/>
            <person name="O'leary S."/>
            <person name="Omotosho B."/>
            <person name="O'neill K."/>
            <person name="Osman S."/>
            <person name="Parker S."/>
            <person name="Perrin D."/>
            <person name="Phunkhang P."/>
            <person name="Piqani B."/>
            <person name="Purcell S."/>
            <person name="Rachupka T."/>
            <person name="Ramasamy U."/>
            <person name="Rameau R."/>
            <person name="Ray V."/>
            <person name="Raymond C."/>
            <person name="Retta R."/>
            <person name="Richardson S."/>
            <person name="Rise C."/>
            <person name="Rodriguez J."/>
            <person name="Rogers J."/>
            <person name="Rogov P."/>
            <person name="Rutman M."/>
            <person name="Schupbach R."/>
            <person name="Seaman C."/>
            <person name="Settipalli S."/>
            <person name="Sharpe T."/>
            <person name="Sheridan J."/>
            <person name="Sherpa N."/>
            <person name="Shi J."/>
            <person name="Smirnov S."/>
            <person name="Smith C."/>
            <person name="Sougnez C."/>
            <person name="Spencer B."/>
            <person name="Stalker J."/>
            <person name="Stange-thomann N."/>
            <person name="Stavropoulos S."/>
            <person name="Stetson K."/>
            <person name="Stone C."/>
            <person name="Stone S."/>
            <person name="Stubbs M."/>
            <person name="Talamas J."/>
            <person name="Tchuinga P."/>
            <person name="Tenzing P."/>
            <person name="Tesfaye S."/>
            <person name="Theodore J."/>
            <person name="Thoulutsang Y."/>
            <person name="Topham K."/>
            <person name="Towey S."/>
            <person name="Tsamla T."/>
            <person name="Tsomo N."/>
            <person name="Vallee D."/>
            <person name="Vassiliev H."/>
            <person name="Venkataraman V."/>
            <person name="Vinson J."/>
            <person name="Vo A."/>
            <person name="Wade C."/>
            <person name="Wang S."/>
            <person name="Wangchuk T."/>
            <person name="Wangdi T."/>
            <person name="Whittaker C."/>
            <person name="Wilkinson J."/>
            <person name="Wu Y."/>
            <person name="Wyman D."/>
            <person name="Yadav S."/>
            <person name="Yang S."/>
            <person name="Yang X."/>
            <person name="Yeager S."/>
            <person name="Yee E."/>
            <person name="Young G."/>
            <person name="Zainoun J."/>
            <person name="Zembeck L."/>
            <person name="Zimmer A."/>
            <person name="Zody M."/>
            <person name="Lander E."/>
        </authorList>
    </citation>
    <scope>NUCLEOTIDE SEQUENCE [LARGE SCALE GENOMIC DNA]</scope>
</reference>
<accession>H2ZDD2</accession>
<comment type="catalytic activity">
    <reaction evidence="1">
        <text>Cleaves type-1 transmembrane domains using a catalytic dyad composed of serine and histidine that are contributed by different transmembrane domains.</text>
        <dbReference type="EC" id="3.4.21.105"/>
    </reaction>
</comment>
<dbReference type="InterPro" id="IPR022764">
    <property type="entry name" value="Peptidase_S54_rhomboid_dom"/>
</dbReference>
<keyword evidence="6" id="KW-0378">Hydrolase</keyword>
<dbReference type="AlphaFoldDB" id="H2ZDD2"/>
<dbReference type="GO" id="GO:0016020">
    <property type="term" value="C:membrane"/>
    <property type="evidence" value="ECO:0007669"/>
    <property type="project" value="UniProtKB-SubCell"/>
</dbReference>
<reference evidence="11" key="2">
    <citation type="submission" date="2025-08" db="UniProtKB">
        <authorList>
            <consortium name="Ensembl"/>
        </authorList>
    </citation>
    <scope>IDENTIFICATION</scope>
</reference>
<evidence type="ECO:0000259" key="10">
    <source>
        <dbReference type="Pfam" id="PF01694"/>
    </source>
</evidence>
<dbReference type="GO" id="GO:0004252">
    <property type="term" value="F:serine-type endopeptidase activity"/>
    <property type="evidence" value="ECO:0007669"/>
    <property type="project" value="InterPro"/>
</dbReference>
<dbReference type="PANTHER" id="PTHR43731:SF14">
    <property type="entry name" value="PRESENILIN-ASSOCIATED RHOMBOID-LIKE PROTEIN, MITOCHONDRIAL"/>
    <property type="match status" value="1"/>
</dbReference>
<feature type="transmembrane region" description="Helical" evidence="9">
    <location>
        <begin position="151"/>
        <end position="175"/>
    </location>
</feature>
<dbReference type="EC" id="3.4.21.105" evidence="4"/>
<dbReference type="FunCoup" id="H2ZDD2">
    <property type="interactions" value="87"/>
</dbReference>
<evidence type="ECO:0000256" key="3">
    <source>
        <dbReference type="ARBA" id="ARBA00009045"/>
    </source>
</evidence>
<dbReference type="InParanoid" id="H2ZDD2"/>
<evidence type="ECO:0000256" key="2">
    <source>
        <dbReference type="ARBA" id="ARBA00004141"/>
    </source>
</evidence>
<feature type="domain" description="Peptidase S54 rhomboid" evidence="10">
    <location>
        <begin position="239"/>
        <end position="400"/>
    </location>
</feature>
<evidence type="ECO:0000256" key="9">
    <source>
        <dbReference type="SAM" id="Phobius"/>
    </source>
</evidence>
<name>H2ZDD2_CIOSA</name>
<comment type="subcellular location">
    <subcellularLocation>
        <location evidence="2">Membrane</location>
        <topology evidence="2">Multi-pass membrane protein</topology>
    </subcellularLocation>
</comment>
<dbReference type="Pfam" id="PF01694">
    <property type="entry name" value="Rhomboid"/>
    <property type="match status" value="1"/>
</dbReference>
<comment type="similarity">
    <text evidence="3">Belongs to the peptidase S54 family.</text>
</comment>
<reference evidence="11" key="3">
    <citation type="submission" date="2025-09" db="UniProtKB">
        <authorList>
            <consortium name="Ensembl"/>
        </authorList>
    </citation>
    <scope>IDENTIFICATION</scope>
</reference>
<evidence type="ECO:0000256" key="4">
    <source>
        <dbReference type="ARBA" id="ARBA00013039"/>
    </source>
</evidence>
<dbReference type="STRING" id="51511.ENSCSAVP00000015598"/>
<dbReference type="InterPro" id="IPR035952">
    <property type="entry name" value="Rhomboid-like_sf"/>
</dbReference>
<keyword evidence="7 9" id="KW-1133">Transmembrane helix</keyword>
<dbReference type="Ensembl" id="ENSCSAVT00000015776.1">
    <property type="protein sequence ID" value="ENSCSAVP00000015598.1"/>
    <property type="gene ID" value="ENSCSAVG00000009162.1"/>
</dbReference>
<feature type="transmembrane region" description="Helical" evidence="9">
    <location>
        <begin position="196"/>
        <end position="215"/>
    </location>
</feature>
<dbReference type="GeneTree" id="ENSGT00390000013063"/>
<keyword evidence="12" id="KW-1185">Reference proteome</keyword>